<feature type="region of interest" description="Disordered" evidence="8">
    <location>
        <begin position="68"/>
        <end position="106"/>
    </location>
</feature>
<dbReference type="InterPro" id="IPR036638">
    <property type="entry name" value="HLH_DNA-bd_sf"/>
</dbReference>
<dbReference type="GO" id="GO:0000978">
    <property type="term" value="F:RNA polymerase II cis-regulatory region sequence-specific DNA binding"/>
    <property type="evidence" value="ECO:0007669"/>
    <property type="project" value="TreeGrafter"/>
</dbReference>
<dbReference type="Pfam" id="PF15951">
    <property type="entry name" value="MITF_TFEB_C_3_N"/>
    <property type="match status" value="2"/>
</dbReference>
<comment type="subcellular location">
    <subcellularLocation>
        <location evidence="1">Nucleus</location>
    </subcellularLocation>
</comment>
<dbReference type="Gene3D" id="4.10.280.10">
    <property type="entry name" value="Helix-loop-helix DNA-binding domain"/>
    <property type="match status" value="1"/>
</dbReference>
<evidence type="ECO:0000256" key="4">
    <source>
        <dbReference type="ARBA" id="ARBA00023125"/>
    </source>
</evidence>
<organism evidence="10 11">
    <name type="scientific">Clunio marinus</name>
    <dbReference type="NCBI Taxonomy" id="568069"/>
    <lineage>
        <taxon>Eukaryota</taxon>
        <taxon>Metazoa</taxon>
        <taxon>Ecdysozoa</taxon>
        <taxon>Arthropoda</taxon>
        <taxon>Hexapoda</taxon>
        <taxon>Insecta</taxon>
        <taxon>Pterygota</taxon>
        <taxon>Neoptera</taxon>
        <taxon>Endopterygota</taxon>
        <taxon>Diptera</taxon>
        <taxon>Nematocera</taxon>
        <taxon>Chironomoidea</taxon>
        <taxon>Chironomidae</taxon>
        <taxon>Clunio</taxon>
    </lineage>
</organism>
<dbReference type="PANTHER" id="PTHR45776:SF2">
    <property type="entry name" value="MIP04163P"/>
    <property type="match status" value="1"/>
</dbReference>
<feature type="region of interest" description="Disordered" evidence="8">
    <location>
        <begin position="190"/>
        <end position="209"/>
    </location>
</feature>
<reference evidence="10 11" key="1">
    <citation type="submission" date="2015-04" db="EMBL/GenBank/DDBJ databases">
        <authorList>
            <person name="Syromyatnikov M.Y."/>
            <person name="Popov V.N."/>
        </authorList>
    </citation>
    <scope>NUCLEOTIDE SEQUENCE [LARGE SCALE GENOMIC DNA]</scope>
</reference>
<dbReference type="Gene3D" id="1.20.5.170">
    <property type="match status" value="1"/>
</dbReference>
<evidence type="ECO:0000256" key="8">
    <source>
        <dbReference type="SAM" id="MobiDB-lite"/>
    </source>
</evidence>
<feature type="compositionally biased region" description="Polar residues" evidence="8">
    <location>
        <begin position="75"/>
        <end position="101"/>
    </location>
</feature>
<dbReference type="GO" id="GO:0000981">
    <property type="term" value="F:DNA-binding transcription factor activity, RNA polymerase II-specific"/>
    <property type="evidence" value="ECO:0007669"/>
    <property type="project" value="TreeGrafter"/>
</dbReference>
<feature type="compositionally biased region" description="Low complexity" evidence="8">
    <location>
        <begin position="908"/>
        <end position="924"/>
    </location>
</feature>
<feature type="domain" description="BHLH" evidence="9">
    <location>
        <begin position="801"/>
        <end position="860"/>
    </location>
</feature>
<name>A0A1J1J1H5_9DIPT</name>
<dbReference type="EMBL" id="CVRI01000066">
    <property type="protein sequence ID" value="CRL06192.1"/>
    <property type="molecule type" value="Genomic_DNA"/>
</dbReference>
<evidence type="ECO:0000313" key="10">
    <source>
        <dbReference type="EMBL" id="CRL06192.1"/>
    </source>
</evidence>
<dbReference type="SMART" id="SM00353">
    <property type="entry name" value="HLH"/>
    <property type="match status" value="1"/>
</dbReference>
<evidence type="ECO:0000256" key="6">
    <source>
        <dbReference type="ARBA" id="ARBA00023242"/>
    </source>
</evidence>
<keyword evidence="6" id="KW-0539">Nucleus</keyword>
<dbReference type="OrthoDB" id="6242697at2759"/>
<evidence type="ECO:0000256" key="7">
    <source>
        <dbReference type="SAM" id="Coils"/>
    </source>
</evidence>
<dbReference type="STRING" id="568069.A0A1J1J1H5"/>
<dbReference type="SUPFAM" id="SSF47459">
    <property type="entry name" value="HLH, helix-loop-helix DNA-binding domain"/>
    <property type="match status" value="1"/>
</dbReference>
<evidence type="ECO:0000259" key="9">
    <source>
        <dbReference type="PROSITE" id="PS50888"/>
    </source>
</evidence>
<dbReference type="InterPro" id="IPR011598">
    <property type="entry name" value="bHLH_dom"/>
</dbReference>
<feature type="region of interest" description="Disordered" evidence="8">
    <location>
        <begin position="641"/>
        <end position="661"/>
    </location>
</feature>
<comment type="similarity">
    <text evidence="2">Belongs to the MiT/TFE family.</text>
</comment>
<keyword evidence="11" id="KW-1185">Reference proteome</keyword>
<dbReference type="PANTHER" id="PTHR45776">
    <property type="entry name" value="MIP04163P"/>
    <property type="match status" value="1"/>
</dbReference>
<dbReference type="GO" id="GO:0046983">
    <property type="term" value="F:protein dimerization activity"/>
    <property type="evidence" value="ECO:0007669"/>
    <property type="project" value="InterPro"/>
</dbReference>
<feature type="compositionally biased region" description="Polar residues" evidence="8">
    <location>
        <begin position="522"/>
        <end position="540"/>
    </location>
</feature>
<keyword evidence="7" id="KW-0175">Coiled coil</keyword>
<dbReference type="Proteomes" id="UP000183832">
    <property type="component" value="Unassembled WGS sequence"/>
</dbReference>
<evidence type="ECO:0000256" key="2">
    <source>
        <dbReference type="ARBA" id="ARBA00008289"/>
    </source>
</evidence>
<feature type="region of interest" description="Disordered" evidence="8">
    <location>
        <begin position="560"/>
        <end position="580"/>
    </location>
</feature>
<evidence type="ECO:0000256" key="5">
    <source>
        <dbReference type="ARBA" id="ARBA00023163"/>
    </source>
</evidence>
<dbReference type="Pfam" id="PF00010">
    <property type="entry name" value="HLH"/>
    <property type="match status" value="1"/>
</dbReference>
<accession>A0A1J1J1H5</accession>
<evidence type="ECO:0000256" key="3">
    <source>
        <dbReference type="ARBA" id="ARBA00023015"/>
    </source>
</evidence>
<feature type="region of interest" description="Disordered" evidence="8">
    <location>
        <begin position="522"/>
        <end position="542"/>
    </location>
</feature>
<dbReference type="CDD" id="cd11397">
    <property type="entry name" value="bHLHzip_MITF_like"/>
    <property type="match status" value="1"/>
</dbReference>
<keyword evidence="3" id="KW-0805">Transcription regulation</keyword>
<dbReference type="PROSITE" id="PS50888">
    <property type="entry name" value="BHLH"/>
    <property type="match status" value="1"/>
</dbReference>
<sequence>MQNEDHFCDVISSIQYLNMSKSDSETQANYGDSGFNSGAEVNSDSIFFYEDSCPSLMSCMNEEINNKDDCEASPSCPNNDQSMLQQNSENYPPSAPQISRSKSQKHLKQIKVSVGIDEDLKMILEMDPSLMDESIEKAVEATSNVVDCPKVAGLPPKIPTFKTLTPTSRTQLKQQLQRQQLLEEAERKEVEKKTLQQQHQENKVKDEESKVPLKSIGVDVPPQILQVRTKLSNPTRYHVIQKQKSQVKQFLSESFKSTDSLHNLLPYSTTQNTTMPPSTSSQSQPATTCTSPMQKSDTNFRLLHHINNLIDRSTTSHSANDANGHHFQHNSDYSSAPLGPTSNNSLPFLFQQRFGNIIASPSEIAASAMSPTLSSVATSVTSTSEKKIKNHINLAIDLKSAFSNLNELIILDKCIMKSKINKSSRRLKAEEYIDELLNGDSYADTLKYDANSMNDIKIKEEPQVFSEAEARDRQKKDNHNMNVALISTIELRSLGRYFRRTTRHSMSLYVMSVPTKVRYSNRRLTTSKPTFKTLTPTSRTQLKQQLQRQQLLEEAERKEVEKKALQQQHQENKVKDEESKVPLKSIGVDVPPQILQVRTKLSNPTRYHVIQKQKSQVKQFLSESFKSTDSLHNLLPYSTTQNTTMPPSTSSQSQPATTCTSPMQKSDTNFRLLHHINNRIDRSTTSHSANDANGHHFQHNSDYSSAPLGPTSNNSLPFLFQQRFGNIIASPSEIAASAMSPTLSSVATSVTSVSEAEEYIDELLNGDSYADTLKYDANSMNDIKIKEEPQVFSEAEARDRQKKDNHNMIERRRRFNINDRIKELGTLLPKNNETFYELVRDVRPNKGTILKSSVDYIKVLKHEINRLRKAELKQNEMEAQNKRLIMRIQELEMQAHKDVIQQSQQHEGSWQSYGSSGASSSQHQTQFSTDMNKILITLEDE</sequence>
<feature type="region of interest" description="Disordered" evidence="8">
    <location>
        <begin position="683"/>
        <end position="706"/>
    </location>
</feature>
<protein>
    <submittedName>
        <fullName evidence="10">CLUMA_CG018960, isoform A</fullName>
    </submittedName>
</protein>
<dbReference type="InterPro" id="IPR031867">
    <property type="entry name" value="MiT/TFE_N"/>
</dbReference>
<dbReference type="AlphaFoldDB" id="A0A1J1J1H5"/>
<feature type="region of interest" description="Disordered" evidence="8">
    <location>
        <begin position="898"/>
        <end position="926"/>
    </location>
</feature>
<keyword evidence="4" id="KW-0238">DNA-binding</keyword>
<feature type="coiled-coil region" evidence="7">
    <location>
        <begin position="860"/>
        <end position="894"/>
    </location>
</feature>
<evidence type="ECO:0000313" key="11">
    <source>
        <dbReference type="Proteomes" id="UP000183832"/>
    </source>
</evidence>
<feature type="region of interest" description="Disordered" evidence="8">
    <location>
        <begin position="270"/>
        <end position="291"/>
    </location>
</feature>
<keyword evidence="5" id="KW-0804">Transcription</keyword>
<dbReference type="GO" id="GO:0005634">
    <property type="term" value="C:nucleus"/>
    <property type="evidence" value="ECO:0007669"/>
    <property type="project" value="UniProtKB-SubCell"/>
</dbReference>
<gene>
    <name evidence="10" type="ORF">CLUMA_CG018960</name>
</gene>
<proteinExistence type="inferred from homology"/>
<evidence type="ECO:0000256" key="1">
    <source>
        <dbReference type="ARBA" id="ARBA00004123"/>
    </source>
</evidence>